<reference evidence="3 4" key="1">
    <citation type="submission" date="2014-08" db="EMBL/GenBank/DDBJ databases">
        <authorList>
            <person name="Moulin Lionel"/>
        </authorList>
    </citation>
    <scope>NUCLEOTIDE SEQUENCE [LARGE SCALE GENOMIC DNA]</scope>
</reference>
<dbReference type="Proteomes" id="UP000046122">
    <property type="component" value="Unassembled WGS sequence"/>
</dbReference>
<evidence type="ECO:0000256" key="1">
    <source>
        <dbReference type="SAM" id="MobiDB-lite"/>
    </source>
</evidence>
<keyword evidence="2" id="KW-1133">Transmembrane helix</keyword>
<name>A0A090GVP4_MESPL</name>
<feature type="region of interest" description="Disordered" evidence="1">
    <location>
        <begin position="274"/>
        <end position="294"/>
    </location>
</feature>
<feature type="transmembrane region" description="Helical" evidence="2">
    <location>
        <begin position="103"/>
        <end position="127"/>
    </location>
</feature>
<evidence type="ECO:0000313" key="3">
    <source>
        <dbReference type="EMBL" id="CDX60829.1"/>
    </source>
</evidence>
<dbReference type="EMBL" id="CCNE01000040">
    <property type="protein sequence ID" value="CDX60829.1"/>
    <property type="molecule type" value="Genomic_DNA"/>
</dbReference>
<evidence type="ECO:0000313" key="4">
    <source>
        <dbReference type="Proteomes" id="UP000046122"/>
    </source>
</evidence>
<accession>A0A090GVP4</accession>
<dbReference type="AlphaFoldDB" id="A0A090GVP4"/>
<feature type="transmembrane region" description="Helical" evidence="2">
    <location>
        <begin position="12"/>
        <end position="32"/>
    </location>
</feature>
<evidence type="ECO:0008006" key="5">
    <source>
        <dbReference type="Google" id="ProtNLM"/>
    </source>
</evidence>
<protein>
    <recommendedName>
        <fullName evidence="5">Transmembrane protein</fullName>
    </recommendedName>
</protein>
<proteinExistence type="predicted"/>
<gene>
    <name evidence="3" type="ORF">MPL3365_450015</name>
</gene>
<sequence>MFDSNRGPLFGAVTAICFAVLCCLIFAMGLSIGSLDTHYSQRADQTSQQYVADTKQRVEHECAKVGPARVLECVQEIVEASRESQRAEYDLSSQQEMAVWARWTFISTVAGLFVSIAALAGLFWSLAQTRTAIWDNRHFGEAQVRAYLSVSKVEASLHPVANAGNATWVLTIKVYAMNAGQTPARNVNCTGAIISVAKKLNSVIAFESRARNEDFLPTKEYLALAHSVPMSTADYEGFKHKGFSIRVNGRIKYDIVVGSMGRFTDYEYLLTPDDRGGDPPRVHIERSKTGNDSD</sequence>
<keyword evidence="2" id="KW-0472">Membrane</keyword>
<organism evidence="3 4">
    <name type="scientific">Mesorhizobium plurifarium</name>
    <dbReference type="NCBI Taxonomy" id="69974"/>
    <lineage>
        <taxon>Bacteria</taxon>
        <taxon>Pseudomonadati</taxon>
        <taxon>Pseudomonadota</taxon>
        <taxon>Alphaproteobacteria</taxon>
        <taxon>Hyphomicrobiales</taxon>
        <taxon>Phyllobacteriaceae</taxon>
        <taxon>Mesorhizobium</taxon>
    </lineage>
</organism>
<evidence type="ECO:0000256" key="2">
    <source>
        <dbReference type="SAM" id="Phobius"/>
    </source>
</evidence>
<keyword evidence="2" id="KW-0812">Transmembrane</keyword>